<reference evidence="1 2" key="1">
    <citation type="submission" date="2024-04" db="EMBL/GenBank/DDBJ databases">
        <title>Luteolibacter sp. isolated from soil.</title>
        <authorList>
            <person name="An J."/>
        </authorList>
    </citation>
    <scope>NUCLEOTIDE SEQUENCE [LARGE SCALE GENOMIC DNA]</scope>
    <source>
        <strain evidence="1 2">Y139</strain>
    </source>
</reference>
<proteinExistence type="predicted"/>
<name>A0ABU9AXP2_9BACT</name>
<accession>A0ABU9AXP2</accession>
<dbReference type="Proteomes" id="UP001371305">
    <property type="component" value="Unassembled WGS sequence"/>
</dbReference>
<keyword evidence="2" id="KW-1185">Reference proteome</keyword>
<evidence type="ECO:0000313" key="2">
    <source>
        <dbReference type="Proteomes" id="UP001371305"/>
    </source>
</evidence>
<comment type="caution">
    <text evidence="1">The sequence shown here is derived from an EMBL/GenBank/DDBJ whole genome shotgun (WGS) entry which is preliminary data.</text>
</comment>
<organism evidence="1 2">
    <name type="scientific">Luteolibacter soli</name>
    <dbReference type="NCBI Taxonomy" id="3135280"/>
    <lineage>
        <taxon>Bacteria</taxon>
        <taxon>Pseudomonadati</taxon>
        <taxon>Verrucomicrobiota</taxon>
        <taxon>Verrucomicrobiia</taxon>
        <taxon>Verrucomicrobiales</taxon>
        <taxon>Verrucomicrobiaceae</taxon>
        <taxon>Luteolibacter</taxon>
    </lineage>
</organism>
<gene>
    <name evidence="1" type="ORF">WKV53_16655</name>
</gene>
<sequence>MPLLLRPKDSYLTCRDRDDGGGAQISARISTMICAKLKGLTYAHTPVSDVAHVPQGVTPPEWSQAWENFFNLGASEVTAAEIESRGYPVVAVPKPHRFFPRSRRLQVVAHCHKVTDKHPAEWAAIAPLIREKYLLSPKPKLAGYDDDKVQIAVHLRRGDVGSSGRFSERFTADDLVLGRLRRVLALVGPGQATVRLFSQGQPDDFRAFTDLGAQLHLDDDVFESFHHFVRSDVLFVAKSTFSYLGGVIGGNVCLCEPFWHPLLPEWLNAEDFSDATFLTALDRRLKGLA</sequence>
<evidence type="ECO:0000313" key="1">
    <source>
        <dbReference type="EMBL" id="MEK7952145.1"/>
    </source>
</evidence>
<protein>
    <submittedName>
        <fullName evidence="1">Uncharacterized protein</fullName>
    </submittedName>
</protein>
<dbReference type="EMBL" id="JBBUKT010000006">
    <property type="protein sequence ID" value="MEK7952145.1"/>
    <property type="molecule type" value="Genomic_DNA"/>
</dbReference>
<dbReference type="RefSeq" id="WP_341405903.1">
    <property type="nucleotide sequence ID" value="NZ_JBBUKT010000006.1"/>
</dbReference>